<dbReference type="PANTHER" id="PTHR36386">
    <property type="entry name" value="OS06G0683900 PROTEIN"/>
    <property type="match status" value="1"/>
</dbReference>
<sequence length="460" mass="50167">MSVLGYPDAFDAPELQVWNNAAFDNGESGDSAAAAAVKASWSSVNPVFVKLSDSLESDDFSKENRSPECANSQISLKSSAPSKIQWKQGVLEPLSAKAGDRDDKGRTIDAEIEEIEKEITRLSSRLEALRLEKAKAGDEKKPRGRVVAAKFLEPKQVAGIGRDPDAAKRIEETPLSSAKPKLNRRGLSLGPAEIASSAGKSRPSMKGEITPGLSIQNRRKSCFWKLEEIDELKVTKERRKSMSMTTSPGNARKTFPKVQPPKQAATTAASRRFTKKEEAIIASIQPKRLFKDGEKSASAKKPGKPGRVVASRYNQMTASAARKRSFPENNNKDEGERVDKRRASGGLNAPANESRVKKKWEVPSEVVVYESKKEVSAAAAQMETPSSIGRISSVLPKIRAVRGVKESPRDSGAARRVADLVGKRNYFGGGGNEEEAELQMQMSFCQALSFIQDDEDEGDE</sequence>
<keyword evidence="1" id="KW-0175">Coiled coil</keyword>
<gene>
    <name evidence="3" type="ORF">ACJRO7_001763</name>
</gene>
<feature type="region of interest" description="Disordered" evidence="2">
    <location>
        <begin position="237"/>
        <end position="357"/>
    </location>
</feature>
<dbReference type="Proteomes" id="UP001634007">
    <property type="component" value="Unassembled WGS sequence"/>
</dbReference>
<evidence type="ECO:0000313" key="3">
    <source>
        <dbReference type="EMBL" id="KAL3754569.1"/>
    </source>
</evidence>
<organism evidence="3 4">
    <name type="scientific">Eucalyptus globulus</name>
    <name type="common">Tasmanian blue gum</name>
    <dbReference type="NCBI Taxonomy" id="34317"/>
    <lineage>
        <taxon>Eukaryota</taxon>
        <taxon>Viridiplantae</taxon>
        <taxon>Streptophyta</taxon>
        <taxon>Embryophyta</taxon>
        <taxon>Tracheophyta</taxon>
        <taxon>Spermatophyta</taxon>
        <taxon>Magnoliopsida</taxon>
        <taxon>eudicotyledons</taxon>
        <taxon>Gunneridae</taxon>
        <taxon>Pentapetalae</taxon>
        <taxon>rosids</taxon>
        <taxon>malvids</taxon>
        <taxon>Myrtales</taxon>
        <taxon>Myrtaceae</taxon>
        <taxon>Myrtoideae</taxon>
        <taxon>Eucalypteae</taxon>
        <taxon>Eucalyptus</taxon>
    </lineage>
</organism>
<evidence type="ECO:0000256" key="1">
    <source>
        <dbReference type="SAM" id="Coils"/>
    </source>
</evidence>
<name>A0ABD3LS53_EUCGL</name>
<feature type="region of interest" description="Disordered" evidence="2">
    <location>
        <begin position="160"/>
        <end position="189"/>
    </location>
</feature>
<feature type="compositionally biased region" description="Polar residues" evidence="2">
    <location>
        <begin position="69"/>
        <end position="81"/>
    </location>
</feature>
<feature type="compositionally biased region" description="Basic and acidic residues" evidence="2">
    <location>
        <begin position="162"/>
        <end position="172"/>
    </location>
</feature>
<feature type="compositionally biased region" description="Basic and acidic residues" evidence="2">
    <location>
        <begin position="330"/>
        <end position="342"/>
    </location>
</feature>
<evidence type="ECO:0000256" key="2">
    <source>
        <dbReference type="SAM" id="MobiDB-lite"/>
    </source>
</evidence>
<feature type="region of interest" description="Disordered" evidence="2">
    <location>
        <begin position="194"/>
        <end position="213"/>
    </location>
</feature>
<proteinExistence type="predicted"/>
<dbReference type="EMBL" id="JBJKBG010000001">
    <property type="protein sequence ID" value="KAL3754569.1"/>
    <property type="molecule type" value="Genomic_DNA"/>
</dbReference>
<reference evidence="3 4" key="1">
    <citation type="submission" date="2024-11" db="EMBL/GenBank/DDBJ databases">
        <title>Chromosome-level genome assembly of Eucalyptus globulus Labill. provides insights into its genome evolution.</title>
        <authorList>
            <person name="Li X."/>
        </authorList>
    </citation>
    <scope>NUCLEOTIDE SEQUENCE [LARGE SCALE GENOMIC DNA]</scope>
    <source>
        <strain evidence="3">CL2024</strain>
        <tissue evidence="3">Fresh tender leaves</tissue>
    </source>
</reference>
<dbReference type="AlphaFoldDB" id="A0ABD3LS53"/>
<feature type="coiled-coil region" evidence="1">
    <location>
        <begin position="112"/>
        <end position="139"/>
    </location>
</feature>
<evidence type="ECO:0000313" key="4">
    <source>
        <dbReference type="Proteomes" id="UP001634007"/>
    </source>
</evidence>
<protein>
    <submittedName>
        <fullName evidence="3">Uncharacterized protein</fullName>
    </submittedName>
</protein>
<keyword evidence="4" id="KW-1185">Reference proteome</keyword>
<accession>A0ABD3LS53</accession>
<dbReference type="PANTHER" id="PTHR36386:SF1">
    <property type="entry name" value="OS06G0683900 PROTEIN"/>
    <property type="match status" value="1"/>
</dbReference>
<comment type="caution">
    <text evidence="3">The sequence shown here is derived from an EMBL/GenBank/DDBJ whole genome shotgun (WGS) entry which is preliminary data.</text>
</comment>
<feature type="region of interest" description="Disordered" evidence="2">
    <location>
        <begin position="57"/>
        <end position="81"/>
    </location>
</feature>